<proteinExistence type="predicted"/>
<sequence length="219" mass="21815" precursor="true">MGVKRRILSAVLITGTLALTSDSRLNACPEVSPQNANRAPAPTQFSQAPVPLRLTAPAGTLVRVRLNSALRTGATRPGDRFTGVLTDAIVSGGAKVVPRGATVTGVVRTSQPSGRLKGRAVLSLALDSVRVGGQSVPLSTYTLVRTSGRHRRRNTAIIGGGAGTGALIGGLAGGGAGALIGAGAGAAAGTAGAAITGKKQTGLSAESVVVFRLKSPLRI</sequence>
<protein>
    <submittedName>
        <fullName evidence="1">Putative phophoslipid binding protein</fullName>
    </submittedName>
</protein>
<dbReference type="KEGG" id="sus:Acid_6789"/>
<dbReference type="InParanoid" id="Q01RL3"/>
<evidence type="ECO:0000313" key="1">
    <source>
        <dbReference type="EMBL" id="ABJ87707.1"/>
    </source>
</evidence>
<reference evidence="1" key="1">
    <citation type="submission" date="2006-10" db="EMBL/GenBank/DDBJ databases">
        <title>Complete sequence of Solibacter usitatus Ellin6076.</title>
        <authorList>
            <consortium name="US DOE Joint Genome Institute"/>
            <person name="Copeland A."/>
            <person name="Lucas S."/>
            <person name="Lapidus A."/>
            <person name="Barry K."/>
            <person name="Detter J.C."/>
            <person name="Glavina del Rio T."/>
            <person name="Hammon N."/>
            <person name="Israni S."/>
            <person name="Dalin E."/>
            <person name="Tice H."/>
            <person name="Pitluck S."/>
            <person name="Thompson L.S."/>
            <person name="Brettin T."/>
            <person name="Bruce D."/>
            <person name="Han C."/>
            <person name="Tapia R."/>
            <person name="Gilna P."/>
            <person name="Schmutz J."/>
            <person name="Larimer F."/>
            <person name="Land M."/>
            <person name="Hauser L."/>
            <person name="Kyrpides N."/>
            <person name="Mikhailova N."/>
            <person name="Janssen P.H."/>
            <person name="Kuske C.R."/>
            <person name="Richardson P."/>
        </authorList>
    </citation>
    <scope>NUCLEOTIDE SEQUENCE</scope>
    <source>
        <strain evidence="1">Ellin6076</strain>
    </source>
</reference>
<dbReference type="HOGENOM" id="CLU_1260755_0_0_0"/>
<name>Q01RL3_SOLUE</name>
<organism evidence="1">
    <name type="scientific">Solibacter usitatus (strain Ellin6076)</name>
    <dbReference type="NCBI Taxonomy" id="234267"/>
    <lineage>
        <taxon>Bacteria</taxon>
        <taxon>Pseudomonadati</taxon>
        <taxon>Acidobacteriota</taxon>
        <taxon>Terriglobia</taxon>
        <taxon>Bryobacterales</taxon>
        <taxon>Solibacteraceae</taxon>
        <taxon>Candidatus Solibacter</taxon>
    </lineage>
</organism>
<dbReference type="AlphaFoldDB" id="Q01RL3"/>
<dbReference type="EMBL" id="CP000473">
    <property type="protein sequence ID" value="ABJ87707.1"/>
    <property type="molecule type" value="Genomic_DNA"/>
</dbReference>
<dbReference type="OrthoDB" id="117359at2"/>
<gene>
    <name evidence="1" type="ordered locus">Acid_6789</name>
</gene>
<dbReference type="eggNOG" id="COG2823">
    <property type="taxonomic scope" value="Bacteria"/>
</dbReference>
<accession>Q01RL3</accession>